<evidence type="ECO:0000313" key="3">
    <source>
        <dbReference type="EMBL" id="CAL5219446.1"/>
    </source>
</evidence>
<dbReference type="EMBL" id="CAXHTA020000002">
    <property type="protein sequence ID" value="CAL5219446.1"/>
    <property type="molecule type" value="Genomic_DNA"/>
</dbReference>
<accession>A0ABP1FJA1</accession>
<proteinExistence type="predicted"/>
<dbReference type="SUPFAM" id="SSF48371">
    <property type="entry name" value="ARM repeat"/>
    <property type="match status" value="2"/>
</dbReference>
<dbReference type="InterPro" id="IPR000225">
    <property type="entry name" value="Armadillo"/>
</dbReference>
<dbReference type="SMART" id="SM00185">
    <property type="entry name" value="ARM"/>
    <property type="match status" value="7"/>
</dbReference>
<sequence>MVEMTPPRPAQWQSYEGGGVSPLAAARVGPGAAQMQVASSHRESQLRGARTSPEQLTSLTALPTFVSLVPVRLPFPPLPPRPPKGPASADTHTSNGSGPPGSAPYIHGSKHIVSRDLHDKRIRLSCDAWLKTPTSRRLFTGAHALASRVARPGEPADKEKAVLALDVMLYNEINQPDMANVNSVFAGILRAGLPALLQETVALLNQPDALPEVATAAFAGLDALVEWMSCQLVATAEAADTTARADIIAVLRDFAENLGTARQGPRSGAPSVQDSPMDFERAEREGGPLMKALLWLARSQKPAHRICFASLAGSLAQAARKPRVKGFHAGSLVRPLLRMARYCNSAMQSAAFLALGHLMSYPAAQQVLCEDGKHLAILTNILEDDKAQLSLKVAVCTILRAAAQADAAGAIHGLVVVLREPEASPRALAHASFVLKRLTATKYTARAAFVMSEGPAALQTILEQRSTCNELANAGTPQKGPSSGADYLDQAQYNSARIVRHLALDKDAAHRKAAHAAVPTLVALIKGSSTNVASAAAAAISAAVEGSPQTADAVAKAGGLDFLLSIMKKGSPNCKTSAVEALQATAAESHSMRSSAVAAGAVPLLCNVLKEGDITQQAAAMGALQALAVSHMGSPDLHRAWGTADVIPHLCARLRAAALPMRCLAAGALSNFALGSSDATAVMLAHDIVPDAVELLKYAQADGQYAAATLLFNMASYNQQARGTIIACQAVEPLVRLLCHDSWYCRIVAADLLAVLATDPEQAAAILDLGALPLLSALLNLQHSPGMLEAVKGPVYGLTYQKGDSDIYMAGYKLAAAKLTASSAIGCLAPHVHEPEDLGKEVMHSLVGVLLSRNIRAQQIAAAAIADICAVAPRMEDAFLALVNERGVMDICACMQHKGSATRTLMKVDTSSRRHIGYAIIAKCSASAQAISGMTRT</sequence>
<name>A0ABP1FJA1_9CHLO</name>
<organism evidence="3 4">
    <name type="scientific">Coccomyxa viridis</name>
    <dbReference type="NCBI Taxonomy" id="1274662"/>
    <lineage>
        <taxon>Eukaryota</taxon>
        <taxon>Viridiplantae</taxon>
        <taxon>Chlorophyta</taxon>
        <taxon>core chlorophytes</taxon>
        <taxon>Trebouxiophyceae</taxon>
        <taxon>Trebouxiophyceae incertae sedis</taxon>
        <taxon>Coccomyxaceae</taxon>
        <taxon>Coccomyxa</taxon>
    </lineage>
</organism>
<protein>
    <submittedName>
        <fullName evidence="3">G1279 protein</fullName>
    </submittedName>
</protein>
<feature type="region of interest" description="Disordered" evidence="2">
    <location>
        <begin position="76"/>
        <end position="107"/>
    </location>
</feature>
<keyword evidence="1" id="KW-0833">Ubl conjugation pathway</keyword>
<comment type="caution">
    <text evidence="3">The sequence shown here is derived from an EMBL/GenBank/DDBJ whole genome shotgun (WGS) entry which is preliminary data.</text>
</comment>
<dbReference type="Proteomes" id="UP001497392">
    <property type="component" value="Unassembled WGS sequence"/>
</dbReference>
<evidence type="ECO:0000256" key="2">
    <source>
        <dbReference type="SAM" id="MobiDB-lite"/>
    </source>
</evidence>
<reference evidence="3 4" key="1">
    <citation type="submission" date="2024-06" db="EMBL/GenBank/DDBJ databases">
        <authorList>
            <person name="Kraege A."/>
            <person name="Thomma B."/>
        </authorList>
    </citation>
    <scope>NUCLEOTIDE SEQUENCE [LARGE SCALE GENOMIC DNA]</scope>
</reference>
<gene>
    <name evidence="3" type="primary">g1279</name>
    <name evidence="3" type="ORF">VP750_LOCUS1105</name>
</gene>
<dbReference type="InterPro" id="IPR016024">
    <property type="entry name" value="ARM-type_fold"/>
</dbReference>
<dbReference type="Gene3D" id="1.25.10.10">
    <property type="entry name" value="Leucine-rich Repeat Variant"/>
    <property type="match status" value="3"/>
</dbReference>
<keyword evidence="4" id="KW-1185">Reference proteome</keyword>
<feature type="compositionally biased region" description="Pro residues" evidence="2">
    <location>
        <begin position="76"/>
        <end position="85"/>
    </location>
</feature>
<dbReference type="InterPro" id="IPR011989">
    <property type="entry name" value="ARM-like"/>
</dbReference>
<evidence type="ECO:0000313" key="4">
    <source>
        <dbReference type="Proteomes" id="UP001497392"/>
    </source>
</evidence>
<dbReference type="PANTHER" id="PTHR23315:SF7">
    <property type="entry name" value="U-BOX DOMAIN-CONTAINING PROTEIN 4"/>
    <property type="match status" value="1"/>
</dbReference>
<dbReference type="PANTHER" id="PTHR23315">
    <property type="entry name" value="U BOX DOMAIN-CONTAINING"/>
    <property type="match status" value="1"/>
</dbReference>
<evidence type="ECO:0000256" key="1">
    <source>
        <dbReference type="ARBA" id="ARBA00022786"/>
    </source>
</evidence>